<reference evidence="2" key="1">
    <citation type="submission" date="2020-10" db="EMBL/GenBank/DDBJ databases">
        <authorList>
            <person name="Gilroy R."/>
        </authorList>
    </citation>
    <scope>NUCLEOTIDE SEQUENCE</scope>
    <source>
        <strain evidence="2">D5-748</strain>
    </source>
</reference>
<dbReference type="AlphaFoldDB" id="A0A9D9HBK7"/>
<organism evidence="2 3">
    <name type="scientific">Candidatus Cryptobacteroides merdavium</name>
    <dbReference type="NCBI Taxonomy" id="2840769"/>
    <lineage>
        <taxon>Bacteria</taxon>
        <taxon>Pseudomonadati</taxon>
        <taxon>Bacteroidota</taxon>
        <taxon>Bacteroidia</taxon>
        <taxon>Bacteroidales</taxon>
        <taxon>Candidatus Cryptobacteroides</taxon>
    </lineage>
</organism>
<evidence type="ECO:0000313" key="2">
    <source>
        <dbReference type="EMBL" id="MBO8445471.1"/>
    </source>
</evidence>
<dbReference type="InterPro" id="IPR013780">
    <property type="entry name" value="Glyco_hydro_b"/>
</dbReference>
<dbReference type="GO" id="GO:0006013">
    <property type="term" value="P:mannose metabolic process"/>
    <property type="evidence" value="ECO:0007669"/>
    <property type="project" value="InterPro"/>
</dbReference>
<gene>
    <name evidence="2" type="ORF">IAC23_07240</name>
</gene>
<dbReference type="Pfam" id="PF01074">
    <property type="entry name" value="Glyco_hydro_38N"/>
    <property type="match status" value="1"/>
</dbReference>
<dbReference type="InterPro" id="IPR011013">
    <property type="entry name" value="Gal_mutarotase_sf_dom"/>
</dbReference>
<dbReference type="CDD" id="cd10791">
    <property type="entry name" value="GH38N_AMII_like_1"/>
    <property type="match status" value="1"/>
</dbReference>
<comment type="caution">
    <text evidence="2">The sequence shown here is derived from an EMBL/GenBank/DDBJ whole genome shotgun (WGS) entry which is preliminary data.</text>
</comment>
<proteinExistence type="predicted"/>
<dbReference type="SUPFAM" id="SSF74650">
    <property type="entry name" value="Galactose mutarotase-like"/>
    <property type="match status" value="1"/>
</dbReference>
<feature type="domain" description="Glycoside hydrolase family 38 N-terminal" evidence="1">
    <location>
        <begin position="36"/>
        <end position="246"/>
    </location>
</feature>
<dbReference type="SUPFAM" id="SSF88713">
    <property type="entry name" value="Glycoside hydrolase/deacetylase"/>
    <property type="match status" value="1"/>
</dbReference>
<dbReference type="InterPro" id="IPR000602">
    <property type="entry name" value="Glyco_hydro_38_N"/>
</dbReference>
<dbReference type="PANTHER" id="PTHR46017">
    <property type="entry name" value="ALPHA-MANNOSIDASE 2C1"/>
    <property type="match status" value="1"/>
</dbReference>
<dbReference type="EMBL" id="JADIMO010000095">
    <property type="protein sequence ID" value="MBO8445471.1"/>
    <property type="molecule type" value="Genomic_DNA"/>
</dbReference>
<sequence length="903" mass="100728">MALLSCLSYAGMPLSGQISATKVDAGADITEVEDIIIVFKMHFDIGYTDWSEAVLQKYTTSMIRQALNSVEETETLPEEDQFVWTLPGWPMKYILENTEGGVRSATEEALKDGRFAVHALPFTFETESSDLETLVRGMEYSSDINKRFGLPLPRGAKLTDVPSHSWVIPTILTHAGVKILHIGCNSGSASPDVPTVFWWEGPDGSRLLTINWAEYYGSGVMPPENWPYKTWLAMIHTHENTGAPAPEEVSAVLAEVRAKAPDARIRIGQLEDFYDALMNEDPDIPVVRGDMPDTWIHGYMSMPAAVKVNKHMQRTIYQTEALNAMLRDWGVETDDCARYVDDAVEQSLLFDEHTFGLAMSHGQQADWKYGDEFRMARAMDDYDFIEESWYEKAAHVHNARHGIIPVKRREMSALAGAVAVPGRRVVVYNQLPWMRSGVVSMPMEVYKKDFKVTALKDIATGVSIPVEDSGNILNFHASDVPAMGYKTYEVLTGKDAACPPDEEYPLLADSLSGIIENRYFRIAVNRENGSLLSVVDKESGIDLAAQKSDYGFGEYIHERFGNDDIARYNSAYVKPSSHHWADQEMGRPQNPALEYSCRRGKVLRMRYDVSDVAVTATAFCAIDDPEKDAVREEYLMTYTLYKESPYLEINWYSDVYELNPQPEAGWLAFPSDMKKPEFRLGRIGAVVDPASDFVRNTNMDYCFLNTGMAMIDRKGNGFGLNSPDAPAVSLGRPGLFRFSGDYIPDKACVFVNLYNNQWGTNFCEWIGERPSQTVYVWPVMGYDNAASLITPVEETRSPMFAVYCDGEAGALPASSEGISVSKPGVLVTSCRAAGDNTVLRIWEQSGSDRECTVVLPAGVYDRASLCDLRGTDLQHDIPLSGNSLKVSLKAYSPLSIVLHRKEK</sequence>
<dbReference type="Proteomes" id="UP000823619">
    <property type="component" value="Unassembled WGS sequence"/>
</dbReference>
<dbReference type="Gene3D" id="3.20.110.10">
    <property type="entry name" value="Glycoside hydrolase 38, N terminal domain"/>
    <property type="match status" value="1"/>
</dbReference>
<accession>A0A9D9HBK7</accession>
<evidence type="ECO:0000313" key="3">
    <source>
        <dbReference type="Proteomes" id="UP000823619"/>
    </source>
</evidence>
<dbReference type="InterPro" id="IPR011330">
    <property type="entry name" value="Glyco_hydro/deAcase_b/a-brl"/>
</dbReference>
<dbReference type="InterPro" id="IPR027291">
    <property type="entry name" value="Glyco_hydro_38_N_sf"/>
</dbReference>
<dbReference type="PANTHER" id="PTHR46017:SF1">
    <property type="entry name" value="ALPHA-MANNOSIDASE 2C1"/>
    <property type="match status" value="1"/>
</dbReference>
<dbReference type="GO" id="GO:0004559">
    <property type="term" value="F:alpha-mannosidase activity"/>
    <property type="evidence" value="ECO:0007669"/>
    <property type="project" value="InterPro"/>
</dbReference>
<dbReference type="GO" id="GO:0009313">
    <property type="term" value="P:oligosaccharide catabolic process"/>
    <property type="evidence" value="ECO:0007669"/>
    <property type="project" value="TreeGrafter"/>
</dbReference>
<protein>
    <recommendedName>
        <fullName evidence="1">Glycoside hydrolase family 38 N-terminal domain-containing protein</fullName>
    </recommendedName>
</protein>
<evidence type="ECO:0000259" key="1">
    <source>
        <dbReference type="Pfam" id="PF01074"/>
    </source>
</evidence>
<reference evidence="2" key="2">
    <citation type="journal article" date="2021" name="PeerJ">
        <title>Extensive microbial diversity within the chicken gut microbiome revealed by metagenomics and culture.</title>
        <authorList>
            <person name="Gilroy R."/>
            <person name="Ravi A."/>
            <person name="Getino M."/>
            <person name="Pursley I."/>
            <person name="Horton D.L."/>
            <person name="Alikhan N.F."/>
            <person name="Baker D."/>
            <person name="Gharbi K."/>
            <person name="Hall N."/>
            <person name="Watson M."/>
            <person name="Adriaenssens E.M."/>
            <person name="Foster-Nyarko E."/>
            <person name="Jarju S."/>
            <person name="Secka A."/>
            <person name="Antonio M."/>
            <person name="Oren A."/>
            <person name="Chaudhuri R.R."/>
            <person name="La Ragione R."/>
            <person name="Hildebrand F."/>
            <person name="Pallen M.J."/>
        </authorList>
    </citation>
    <scope>NUCLEOTIDE SEQUENCE</scope>
    <source>
        <strain evidence="2">D5-748</strain>
    </source>
</reference>
<name>A0A9D9HBK7_9BACT</name>
<dbReference type="Gene3D" id="2.60.40.1180">
    <property type="entry name" value="Golgi alpha-mannosidase II"/>
    <property type="match status" value="1"/>
</dbReference>
<dbReference type="GO" id="GO:0030246">
    <property type="term" value="F:carbohydrate binding"/>
    <property type="evidence" value="ECO:0007669"/>
    <property type="project" value="InterPro"/>
</dbReference>